<feature type="domain" description="Translation initiation factor 3 C-terminal" evidence="4">
    <location>
        <begin position="58"/>
        <end position="120"/>
    </location>
</feature>
<gene>
    <name evidence="5" type="ORF">ONB67_00305</name>
</gene>
<dbReference type="GO" id="GO:0043022">
    <property type="term" value="F:ribosome binding"/>
    <property type="evidence" value="ECO:0007669"/>
    <property type="project" value="TreeGrafter"/>
</dbReference>
<keyword evidence="3" id="KW-0648">Protein biosynthesis</keyword>
<dbReference type="AlphaFoldDB" id="A0AAX3N8E0"/>
<dbReference type="GO" id="GO:0003743">
    <property type="term" value="F:translation initiation factor activity"/>
    <property type="evidence" value="ECO:0007669"/>
    <property type="project" value="UniProtKB-KW"/>
</dbReference>
<evidence type="ECO:0000256" key="2">
    <source>
        <dbReference type="ARBA" id="ARBA00022540"/>
    </source>
</evidence>
<evidence type="ECO:0000313" key="5">
    <source>
        <dbReference type="EMBL" id="WDI79298.1"/>
    </source>
</evidence>
<dbReference type="PANTHER" id="PTHR10938">
    <property type="entry name" value="TRANSLATION INITIATION FACTOR IF-3"/>
    <property type="match status" value="1"/>
</dbReference>
<dbReference type="InterPro" id="IPR036788">
    <property type="entry name" value="T_IF-3_C_sf"/>
</dbReference>
<dbReference type="EMBL" id="CP110500">
    <property type="protein sequence ID" value="WDI79298.1"/>
    <property type="molecule type" value="Genomic_DNA"/>
</dbReference>
<evidence type="ECO:0000313" key="6">
    <source>
        <dbReference type="Proteomes" id="UP001222373"/>
    </source>
</evidence>
<evidence type="ECO:0000256" key="3">
    <source>
        <dbReference type="ARBA" id="ARBA00022917"/>
    </source>
</evidence>
<accession>A0AAX3N8E0</accession>
<dbReference type="PANTHER" id="PTHR10938:SF0">
    <property type="entry name" value="TRANSLATION INITIATION FACTOR IF-3, MITOCHONDRIAL"/>
    <property type="match status" value="1"/>
</dbReference>
<dbReference type="Pfam" id="PF00707">
    <property type="entry name" value="IF3_C"/>
    <property type="match status" value="1"/>
</dbReference>
<protein>
    <recommendedName>
        <fullName evidence="4">Translation initiation factor 3 C-terminal domain-containing protein</fullName>
    </recommendedName>
</protein>
<keyword evidence="2" id="KW-0396">Initiation factor</keyword>
<dbReference type="Gene3D" id="3.30.110.10">
    <property type="entry name" value="Translation initiation factor 3 (IF-3), C-terminal domain"/>
    <property type="match status" value="1"/>
</dbReference>
<proteinExistence type="inferred from homology"/>
<dbReference type="GO" id="GO:0032790">
    <property type="term" value="P:ribosome disassembly"/>
    <property type="evidence" value="ECO:0007669"/>
    <property type="project" value="TreeGrafter"/>
</dbReference>
<dbReference type="InterPro" id="IPR019815">
    <property type="entry name" value="Translation_initiation_fac_3_C"/>
</dbReference>
<reference evidence="5" key="1">
    <citation type="submission" date="2022-11" db="EMBL/GenBank/DDBJ databases">
        <title>Genomic comparisons reveal selection pressure and functional variation between nutritional endosymbionts of cave-adapted and epigean Hawaiian planthoppers.</title>
        <authorList>
            <person name="Gossett J.M."/>
            <person name="Porter M.L."/>
            <person name="Vasquez Y."/>
            <person name="Bennett G.M."/>
            <person name="Chong R.A."/>
        </authorList>
    </citation>
    <scope>NUCLEOTIDE SEQUENCE</scope>
    <source>
        <strain evidence="5">OPOL2</strain>
    </source>
</reference>
<name>A0AAX3N8E0_9PROT</name>
<evidence type="ECO:0000256" key="1">
    <source>
        <dbReference type="ARBA" id="ARBA00005439"/>
    </source>
</evidence>
<dbReference type="Proteomes" id="UP001222373">
    <property type="component" value="Chromosome"/>
</dbReference>
<sequence length="142" mass="16963">MNVKLIIEGKISITKYSEALEIAKKKGANLVFIKDKMYKLVFFKKLVYKKKKFKKSINKEIKFSFNISNNDIKTKIKKIEKFIKKKNNIKISIFLKGREILKTKLIMEIVNKIKKNLTKNRISYTNLKKNNNVYFFNINYKK</sequence>
<organism evidence="5 6">
    <name type="scientific">Candidatus Vidania fulgoroideorum</name>
    <dbReference type="NCBI Taxonomy" id="881286"/>
    <lineage>
        <taxon>Bacteria</taxon>
        <taxon>Pseudomonadati</taxon>
        <taxon>Pseudomonadota</taxon>
        <taxon>Betaproteobacteria</taxon>
        <taxon>Candidatus Vidania</taxon>
    </lineage>
</organism>
<evidence type="ECO:0000259" key="4">
    <source>
        <dbReference type="Pfam" id="PF00707"/>
    </source>
</evidence>
<dbReference type="SUPFAM" id="SSF55200">
    <property type="entry name" value="Translation initiation factor IF3, C-terminal domain"/>
    <property type="match status" value="1"/>
</dbReference>
<dbReference type="InterPro" id="IPR001288">
    <property type="entry name" value="Translation_initiation_fac_3"/>
</dbReference>
<comment type="similarity">
    <text evidence="1">Belongs to the IF-3 family.</text>
</comment>